<dbReference type="PANTHER" id="PTHR43767">
    <property type="entry name" value="LONG-CHAIN-FATTY-ACID--COA LIGASE"/>
    <property type="match status" value="1"/>
</dbReference>
<sequence>MKRVLNTEVLIIKGRSDSLIIIGGLKVNLMEIEMKLKNFSEINEALVIFNDKDQWIEAYISPKKEIELTTLLSWCKEHFAHYKIPKRFHLVEMIPKTATGKIKRVITEPISPIQTLST</sequence>
<dbReference type="Pfam" id="PF13193">
    <property type="entry name" value="AMP-binding_C"/>
    <property type="match status" value="1"/>
</dbReference>
<dbReference type="InterPro" id="IPR050237">
    <property type="entry name" value="ATP-dep_AMP-bd_enzyme"/>
</dbReference>
<dbReference type="SUPFAM" id="SSF56801">
    <property type="entry name" value="Acetyl-CoA synthetase-like"/>
    <property type="match status" value="1"/>
</dbReference>
<dbReference type="Gene3D" id="3.30.300.30">
    <property type="match status" value="1"/>
</dbReference>
<dbReference type="InterPro" id="IPR045851">
    <property type="entry name" value="AMP-bd_C_sf"/>
</dbReference>
<dbReference type="PANTHER" id="PTHR43767:SF10">
    <property type="entry name" value="SURFACTIN SYNTHASE SUBUNIT 1"/>
    <property type="match status" value="1"/>
</dbReference>
<feature type="domain" description="AMP-binding enzyme C-terminal" evidence="1">
    <location>
        <begin position="31"/>
        <end position="101"/>
    </location>
</feature>
<gene>
    <name evidence="2" type="ORF">O9H85_11980</name>
</gene>
<evidence type="ECO:0000259" key="1">
    <source>
        <dbReference type="Pfam" id="PF13193"/>
    </source>
</evidence>
<dbReference type="InterPro" id="IPR025110">
    <property type="entry name" value="AMP-bd_C"/>
</dbReference>
<organism evidence="2 3">
    <name type="scientific">Paenibacillus gyeongsangnamensis</name>
    <dbReference type="NCBI Taxonomy" id="3388067"/>
    <lineage>
        <taxon>Bacteria</taxon>
        <taxon>Bacillati</taxon>
        <taxon>Bacillota</taxon>
        <taxon>Bacilli</taxon>
        <taxon>Bacillales</taxon>
        <taxon>Paenibacillaceae</taxon>
        <taxon>Paenibacillus</taxon>
    </lineage>
</organism>
<dbReference type="EMBL" id="JAQAGZ010000007">
    <property type="protein sequence ID" value="MCZ8513129.1"/>
    <property type="molecule type" value="Genomic_DNA"/>
</dbReference>
<protein>
    <submittedName>
        <fullName evidence="2">Class I adenylate-forming enzyme family protein</fullName>
    </submittedName>
</protein>
<dbReference type="RefSeq" id="WP_269881617.1">
    <property type="nucleotide sequence ID" value="NZ_JAQAGZ010000007.1"/>
</dbReference>
<comment type="caution">
    <text evidence="2">The sequence shown here is derived from an EMBL/GenBank/DDBJ whole genome shotgun (WGS) entry which is preliminary data.</text>
</comment>
<evidence type="ECO:0000313" key="3">
    <source>
        <dbReference type="Proteomes" id="UP001527882"/>
    </source>
</evidence>
<proteinExistence type="predicted"/>
<accession>A0ABT4Q8B6</accession>
<reference evidence="2 3" key="1">
    <citation type="submission" date="2022-12" db="EMBL/GenBank/DDBJ databases">
        <title>Draft genome sequence of Paenibacillus sp. dW9.</title>
        <authorList>
            <person name="Choi E.-W."/>
            <person name="Kim D.-U."/>
        </authorList>
    </citation>
    <scope>NUCLEOTIDE SEQUENCE [LARGE SCALE GENOMIC DNA]</scope>
    <source>
        <strain evidence="3">dW9</strain>
    </source>
</reference>
<keyword evidence="3" id="KW-1185">Reference proteome</keyword>
<name>A0ABT4Q8B6_9BACL</name>
<dbReference type="Proteomes" id="UP001527882">
    <property type="component" value="Unassembled WGS sequence"/>
</dbReference>
<evidence type="ECO:0000313" key="2">
    <source>
        <dbReference type="EMBL" id="MCZ8513129.1"/>
    </source>
</evidence>